<dbReference type="AlphaFoldDB" id="A0A0E9QRX6"/>
<evidence type="ECO:0000313" key="2">
    <source>
        <dbReference type="EMBL" id="JAH18843.1"/>
    </source>
</evidence>
<protein>
    <submittedName>
        <fullName evidence="2">Uncharacterized protein</fullName>
    </submittedName>
</protein>
<organism evidence="2">
    <name type="scientific">Anguilla anguilla</name>
    <name type="common">European freshwater eel</name>
    <name type="synonym">Muraena anguilla</name>
    <dbReference type="NCBI Taxonomy" id="7936"/>
    <lineage>
        <taxon>Eukaryota</taxon>
        <taxon>Metazoa</taxon>
        <taxon>Chordata</taxon>
        <taxon>Craniata</taxon>
        <taxon>Vertebrata</taxon>
        <taxon>Euteleostomi</taxon>
        <taxon>Actinopterygii</taxon>
        <taxon>Neopterygii</taxon>
        <taxon>Teleostei</taxon>
        <taxon>Anguilliformes</taxon>
        <taxon>Anguillidae</taxon>
        <taxon>Anguilla</taxon>
    </lineage>
</organism>
<dbReference type="EMBL" id="GBXM01089734">
    <property type="protein sequence ID" value="JAH18843.1"/>
    <property type="molecule type" value="Transcribed_RNA"/>
</dbReference>
<keyword evidence="1" id="KW-0732">Signal</keyword>
<feature type="chain" id="PRO_5002431987" evidence="1">
    <location>
        <begin position="18"/>
        <end position="48"/>
    </location>
</feature>
<name>A0A0E9QRX6_ANGAN</name>
<evidence type="ECO:0000256" key="1">
    <source>
        <dbReference type="SAM" id="SignalP"/>
    </source>
</evidence>
<proteinExistence type="predicted"/>
<reference evidence="2" key="2">
    <citation type="journal article" date="2015" name="Fish Shellfish Immunol.">
        <title>Early steps in the European eel (Anguilla anguilla)-Vibrio vulnificus interaction in the gills: Role of the RtxA13 toxin.</title>
        <authorList>
            <person name="Callol A."/>
            <person name="Pajuelo D."/>
            <person name="Ebbesson L."/>
            <person name="Teles M."/>
            <person name="MacKenzie S."/>
            <person name="Amaro C."/>
        </authorList>
    </citation>
    <scope>NUCLEOTIDE SEQUENCE</scope>
</reference>
<accession>A0A0E9QRX6</accession>
<reference evidence="2" key="1">
    <citation type="submission" date="2014-11" db="EMBL/GenBank/DDBJ databases">
        <authorList>
            <person name="Amaro Gonzalez C."/>
        </authorList>
    </citation>
    <scope>NUCLEOTIDE SEQUENCE</scope>
</reference>
<feature type="signal peptide" evidence="1">
    <location>
        <begin position="1"/>
        <end position="17"/>
    </location>
</feature>
<sequence>MCMCKLLYACMCVCGGGVSVSRGHGWQRLLKSNQYLSKTRQQRRSQGL</sequence>